<dbReference type="KEGG" id="ptp:RCA23_c18240"/>
<dbReference type="SUPFAM" id="SSF50090">
    <property type="entry name" value="Electron transport accessory proteins"/>
    <property type="match status" value="1"/>
</dbReference>
<dbReference type="InterPro" id="IPR024690">
    <property type="entry name" value="CN_hydtase_beta_dom_C"/>
</dbReference>
<evidence type="ECO:0000313" key="3">
    <source>
        <dbReference type="Proteomes" id="UP000028680"/>
    </source>
</evidence>
<dbReference type="AlphaFoldDB" id="A0AAN0VIN5"/>
<protein>
    <recommendedName>
        <fullName evidence="1">Nitrile hydratase beta subunit domain-containing protein</fullName>
    </recommendedName>
</protein>
<gene>
    <name evidence="2" type="ORF">RCA23_c18240</name>
</gene>
<keyword evidence="3" id="KW-1185">Reference proteome</keyword>
<dbReference type="EMBL" id="CP003984">
    <property type="protein sequence ID" value="AII87355.1"/>
    <property type="molecule type" value="Genomic_DNA"/>
</dbReference>
<dbReference type="GeneID" id="93366775"/>
<dbReference type="RefSeq" id="WP_044050085.1">
    <property type="nucleotide sequence ID" value="NZ_CP003984.1"/>
</dbReference>
<reference evidence="2 3" key="1">
    <citation type="journal article" date="2014" name="ISME J.">
        <title>Adaptation of an abundant Roseobacter RCA organism to pelagic systems revealed by genomic and transcriptomic analyses.</title>
        <authorList>
            <person name="Voget S."/>
            <person name="Wemheuer B."/>
            <person name="Brinkhoff T."/>
            <person name="Vollmers J."/>
            <person name="Dietrich S."/>
            <person name="Giebel H.A."/>
            <person name="Beardsley C."/>
            <person name="Sardemann C."/>
            <person name="Bakenhus I."/>
            <person name="Billerbeck S."/>
            <person name="Daniel R."/>
            <person name="Simon M."/>
        </authorList>
    </citation>
    <scope>NUCLEOTIDE SEQUENCE [LARGE SCALE GENOMIC DNA]</scope>
    <source>
        <strain evidence="2 3">RCA23</strain>
    </source>
</reference>
<dbReference type="Pfam" id="PF02211">
    <property type="entry name" value="NHase_beta_C"/>
    <property type="match status" value="1"/>
</dbReference>
<dbReference type="InterPro" id="IPR008990">
    <property type="entry name" value="Elect_transpt_acc-like_dom_sf"/>
</dbReference>
<organism evidence="2 3">
    <name type="scientific">Planktomarina temperata RCA23</name>
    <dbReference type="NCBI Taxonomy" id="666509"/>
    <lineage>
        <taxon>Bacteria</taxon>
        <taxon>Pseudomonadati</taxon>
        <taxon>Pseudomonadota</taxon>
        <taxon>Alphaproteobacteria</taxon>
        <taxon>Rhodobacterales</taxon>
        <taxon>Paracoccaceae</taxon>
        <taxon>Planktomarina</taxon>
    </lineage>
</organism>
<sequence length="85" mass="10022">MKVRIKSHWPPGHIRTPAYLRGKIGQIERRIGLFNNPEETAYRQTGPQRELVRVRFRMADIWGARAERGEDVIEAEIYAHWLEPV</sequence>
<name>A0AAN0VIN5_9RHOB</name>
<dbReference type="Gene3D" id="2.30.30.50">
    <property type="match status" value="1"/>
</dbReference>
<dbReference type="Proteomes" id="UP000028680">
    <property type="component" value="Chromosome"/>
</dbReference>
<proteinExistence type="predicted"/>
<accession>A0AAN0VIN5</accession>
<feature type="domain" description="Nitrile hydratase beta subunit" evidence="1">
    <location>
        <begin position="2"/>
        <end position="84"/>
    </location>
</feature>
<evidence type="ECO:0000259" key="1">
    <source>
        <dbReference type="Pfam" id="PF02211"/>
    </source>
</evidence>
<evidence type="ECO:0000313" key="2">
    <source>
        <dbReference type="EMBL" id="AII87355.1"/>
    </source>
</evidence>